<dbReference type="EMBL" id="JAUTXU010000025">
    <property type="protein sequence ID" value="KAK3719603.1"/>
    <property type="molecule type" value="Genomic_DNA"/>
</dbReference>
<evidence type="ECO:0000313" key="2">
    <source>
        <dbReference type="Proteomes" id="UP001281147"/>
    </source>
</evidence>
<protein>
    <submittedName>
        <fullName evidence="1">Uncharacterized protein</fullName>
    </submittedName>
</protein>
<proteinExistence type="predicted"/>
<comment type="caution">
    <text evidence="1">The sequence shown here is derived from an EMBL/GenBank/DDBJ whole genome shotgun (WGS) entry which is preliminary data.</text>
</comment>
<accession>A0ACC3NQC6</accession>
<name>A0ACC3NQC6_9PEZI</name>
<gene>
    <name evidence="1" type="ORF">LTR37_004140</name>
</gene>
<organism evidence="1 2">
    <name type="scientific">Vermiconidia calcicola</name>
    <dbReference type="NCBI Taxonomy" id="1690605"/>
    <lineage>
        <taxon>Eukaryota</taxon>
        <taxon>Fungi</taxon>
        <taxon>Dikarya</taxon>
        <taxon>Ascomycota</taxon>
        <taxon>Pezizomycotina</taxon>
        <taxon>Dothideomycetes</taxon>
        <taxon>Dothideomycetidae</taxon>
        <taxon>Mycosphaerellales</taxon>
        <taxon>Extremaceae</taxon>
        <taxon>Vermiconidia</taxon>
    </lineage>
</organism>
<dbReference type="Proteomes" id="UP001281147">
    <property type="component" value="Unassembled WGS sequence"/>
</dbReference>
<evidence type="ECO:0000313" key="1">
    <source>
        <dbReference type="EMBL" id="KAK3719603.1"/>
    </source>
</evidence>
<reference evidence="1" key="1">
    <citation type="submission" date="2023-07" db="EMBL/GenBank/DDBJ databases">
        <title>Black Yeasts Isolated from many extreme environments.</title>
        <authorList>
            <person name="Coleine C."/>
            <person name="Stajich J.E."/>
            <person name="Selbmann L."/>
        </authorList>
    </citation>
    <scope>NUCLEOTIDE SEQUENCE</scope>
    <source>
        <strain evidence="1">CCFEE 5714</strain>
    </source>
</reference>
<keyword evidence="2" id="KW-1185">Reference proteome</keyword>
<sequence length="117" mass="13375">MTTTEIEAEIAIYRDTVQKLQEEIRDLKKGGKRRATIVNSDAEDRGPTKSKPQVKRKWGELSKEPAYDDPEKQALTAEVDDEEELPVPKIKTEIKEEVDAHYTEQLESTTKEEASDE</sequence>